<evidence type="ECO:0000256" key="1">
    <source>
        <dbReference type="ARBA" id="ARBA00001709"/>
    </source>
</evidence>
<dbReference type="InterPro" id="IPR029045">
    <property type="entry name" value="ClpP/crotonase-like_dom_sf"/>
</dbReference>
<comment type="catalytic activity">
    <reaction evidence="1">
        <text>3-hydroxy-2-methylpropanoyl-CoA + H2O = 3-hydroxy-2-methylpropanoate + CoA + H(+)</text>
        <dbReference type="Rhea" id="RHEA:20888"/>
        <dbReference type="ChEBI" id="CHEBI:11805"/>
        <dbReference type="ChEBI" id="CHEBI:15377"/>
        <dbReference type="ChEBI" id="CHEBI:15378"/>
        <dbReference type="ChEBI" id="CHEBI:57287"/>
        <dbReference type="ChEBI" id="CHEBI:57340"/>
        <dbReference type="EC" id="3.1.2.4"/>
    </reaction>
</comment>
<dbReference type="CDD" id="cd06558">
    <property type="entry name" value="crotonase-like"/>
    <property type="match status" value="1"/>
</dbReference>
<keyword evidence="3" id="KW-0378">Hydrolase</keyword>
<dbReference type="InterPro" id="IPR045004">
    <property type="entry name" value="ECH_dom"/>
</dbReference>
<dbReference type="NCBIfam" id="NF004127">
    <property type="entry name" value="PRK05617.1"/>
    <property type="match status" value="1"/>
</dbReference>
<organism evidence="5 6">
    <name type="scientific">Govanella unica</name>
    <dbReference type="NCBI Taxonomy" id="2975056"/>
    <lineage>
        <taxon>Bacteria</taxon>
        <taxon>Pseudomonadati</taxon>
        <taxon>Pseudomonadota</taxon>
        <taxon>Alphaproteobacteria</taxon>
        <taxon>Emcibacterales</taxon>
        <taxon>Govanellaceae</taxon>
        <taxon>Govanella</taxon>
    </lineage>
</organism>
<dbReference type="Gene3D" id="3.90.226.10">
    <property type="entry name" value="2-enoyl-CoA Hydratase, Chain A, domain 1"/>
    <property type="match status" value="1"/>
</dbReference>
<feature type="domain" description="Enoyl-CoA hydratase/isomerase" evidence="4">
    <location>
        <begin position="15"/>
        <end position="339"/>
    </location>
</feature>
<keyword evidence="6" id="KW-1185">Reference proteome</keyword>
<evidence type="ECO:0000256" key="3">
    <source>
        <dbReference type="ARBA" id="ARBA00022801"/>
    </source>
</evidence>
<dbReference type="InterPro" id="IPR032259">
    <property type="entry name" value="HIBYL-CoA-H"/>
</dbReference>
<dbReference type="SUPFAM" id="SSF52096">
    <property type="entry name" value="ClpP/crotonase"/>
    <property type="match status" value="1"/>
</dbReference>
<dbReference type="AlphaFoldDB" id="A0A9X3TYQ9"/>
<comment type="caution">
    <text evidence="5">The sequence shown here is derived from an EMBL/GenBank/DDBJ whole genome shotgun (WGS) entry which is preliminary data.</text>
</comment>
<dbReference type="PANTHER" id="PTHR43176">
    <property type="entry name" value="3-HYDROXYISOBUTYRYL-COA HYDROLASE-RELATED"/>
    <property type="match status" value="1"/>
</dbReference>
<accession>A0A9X3TYQ9</accession>
<sequence>MSDAEILFHEADGIGFVLLNRPKALNALTYDMCVDFDAKLVEWAANPAIKAVIIEGAGEKAFCSGGDVRKVYEGGPAEVKSAMKFFGDEYIMNSRLHHFSKPFVALLDGIVMGGGFGVSAHGSHRVVSERTLFAMPETAIGLIPDVGGGFALSRFPGKLGLYVALTGTRFRAADCLYMGFATDYVPSSRHEALKAALRAADIRSDADVDAVIARFAEDAGVAPVAEHRAEIDAAFSASTVEGIVATLALNTNDWAQKAHASILVQSPTSLKLTFRQLRDCLDLDFNEGVKLEYRVVARIMLGHDFYEGIRAVLVDRDNAPKWQPDHIAAVTDAEVDHYFASLGADELVI</sequence>
<dbReference type="EC" id="3.1.2.4" evidence="2"/>
<evidence type="ECO:0000256" key="2">
    <source>
        <dbReference type="ARBA" id="ARBA00011915"/>
    </source>
</evidence>
<dbReference type="GO" id="GO:0006574">
    <property type="term" value="P:L-valine catabolic process"/>
    <property type="evidence" value="ECO:0007669"/>
    <property type="project" value="TreeGrafter"/>
</dbReference>
<evidence type="ECO:0000313" key="6">
    <source>
        <dbReference type="Proteomes" id="UP001141619"/>
    </source>
</evidence>
<dbReference type="GO" id="GO:0003860">
    <property type="term" value="F:3-hydroxyisobutyryl-CoA hydrolase activity"/>
    <property type="evidence" value="ECO:0007669"/>
    <property type="project" value="UniProtKB-EC"/>
</dbReference>
<dbReference type="FunFam" id="3.90.226.10:FF:000026">
    <property type="entry name" value="3-hydroxyisobutyryl-CoA hydrolase, mitochondrial"/>
    <property type="match status" value="1"/>
</dbReference>
<dbReference type="PANTHER" id="PTHR43176:SF3">
    <property type="entry name" value="3-HYDROXYISOBUTYRYL-COA HYDROLASE, MITOCHONDRIAL"/>
    <property type="match status" value="1"/>
</dbReference>
<dbReference type="Proteomes" id="UP001141619">
    <property type="component" value="Unassembled WGS sequence"/>
</dbReference>
<evidence type="ECO:0000259" key="4">
    <source>
        <dbReference type="Pfam" id="PF16113"/>
    </source>
</evidence>
<proteinExistence type="predicted"/>
<gene>
    <name evidence="5" type="ORF">NYP16_08960</name>
</gene>
<reference evidence="5" key="1">
    <citation type="submission" date="2022-08" db="EMBL/GenBank/DDBJ databases">
        <authorList>
            <person name="Vandamme P."/>
            <person name="Hettiarachchi A."/>
            <person name="Peeters C."/>
            <person name="Cnockaert M."/>
            <person name="Carlier A."/>
        </authorList>
    </citation>
    <scope>NUCLEOTIDE SEQUENCE</scope>
    <source>
        <strain evidence="5">LMG 31809</strain>
    </source>
</reference>
<dbReference type="EMBL" id="JANWOI010000003">
    <property type="protein sequence ID" value="MDA5194078.1"/>
    <property type="molecule type" value="Genomic_DNA"/>
</dbReference>
<dbReference type="Pfam" id="PF16113">
    <property type="entry name" value="ECH_2"/>
    <property type="match status" value="1"/>
</dbReference>
<evidence type="ECO:0000313" key="5">
    <source>
        <dbReference type="EMBL" id="MDA5194078.1"/>
    </source>
</evidence>
<dbReference type="RefSeq" id="WP_274943784.1">
    <property type="nucleotide sequence ID" value="NZ_JANWOI010000003.1"/>
</dbReference>
<protein>
    <recommendedName>
        <fullName evidence="2">3-hydroxyisobutyryl-CoA hydrolase</fullName>
        <ecNumber evidence="2">3.1.2.4</ecNumber>
    </recommendedName>
</protein>
<reference evidence="5" key="2">
    <citation type="journal article" date="2023" name="Syst. Appl. Microbiol.">
        <title>Govania unica gen. nov., sp. nov., a rare biosphere bacterium that represents a novel family in the class Alphaproteobacteria.</title>
        <authorList>
            <person name="Vandamme P."/>
            <person name="Peeters C."/>
            <person name="Hettiarachchi A."/>
            <person name="Cnockaert M."/>
            <person name="Carlier A."/>
        </authorList>
    </citation>
    <scope>NUCLEOTIDE SEQUENCE</scope>
    <source>
        <strain evidence="5">LMG 31809</strain>
    </source>
</reference>
<name>A0A9X3TYQ9_9PROT</name>